<dbReference type="AlphaFoldDB" id="B3QWC5"/>
<dbReference type="SUPFAM" id="SSF51246">
    <property type="entry name" value="Rudiment single hybrid motif"/>
    <property type="match status" value="1"/>
</dbReference>
<dbReference type="InterPro" id="IPR037123">
    <property type="entry name" value="PRibGlycinamide_synth_C_sf"/>
</dbReference>
<dbReference type="Gene3D" id="3.30.470.20">
    <property type="entry name" value="ATP-grasp fold, B domain"/>
    <property type="match status" value="1"/>
</dbReference>
<dbReference type="HAMAP" id="MF_00138">
    <property type="entry name" value="GARS"/>
    <property type="match status" value="1"/>
</dbReference>
<dbReference type="FunFam" id="3.30.470.20:FF:000018">
    <property type="entry name" value="Trifunctional purine biosynthetic protein adenosine-3"/>
    <property type="match status" value="1"/>
</dbReference>
<dbReference type="HOGENOM" id="CLU_027420_3_1_10"/>
<dbReference type="InterPro" id="IPR016185">
    <property type="entry name" value="PreATP-grasp_dom_sf"/>
</dbReference>
<comment type="cofactor">
    <cofactor evidence="1">
        <name>Mn(2+)</name>
        <dbReference type="ChEBI" id="CHEBI:29035"/>
    </cofactor>
</comment>
<evidence type="ECO:0000256" key="7">
    <source>
        <dbReference type="ARBA" id="ARBA00022741"/>
    </source>
</evidence>
<dbReference type="GO" id="GO:0006189">
    <property type="term" value="P:'de novo' IMP biosynthetic process"/>
    <property type="evidence" value="ECO:0007669"/>
    <property type="project" value="UniProtKB-UniRule"/>
</dbReference>
<keyword evidence="6" id="KW-0479">Metal-binding</keyword>
<dbReference type="Pfam" id="PF02844">
    <property type="entry name" value="GARS_N"/>
    <property type="match status" value="1"/>
</dbReference>
<dbReference type="FunFam" id="3.40.50.20:FF:000006">
    <property type="entry name" value="Phosphoribosylamine--glycine ligase, chloroplastic"/>
    <property type="match status" value="1"/>
</dbReference>
<comment type="similarity">
    <text evidence="11 14">Belongs to the GARS family.</text>
</comment>
<keyword evidence="7 15" id="KW-0547">Nucleotide-binding</keyword>
<dbReference type="Gene3D" id="3.90.600.10">
    <property type="entry name" value="Phosphoribosylglycinamide synthetase, C-terminal domain"/>
    <property type="match status" value="1"/>
</dbReference>
<dbReference type="eggNOG" id="COG0151">
    <property type="taxonomic scope" value="Bacteria"/>
</dbReference>
<dbReference type="SMART" id="SM01210">
    <property type="entry name" value="GARS_C"/>
    <property type="match status" value="1"/>
</dbReference>
<keyword evidence="9 15" id="KW-0067">ATP-binding</keyword>
<evidence type="ECO:0000256" key="12">
    <source>
        <dbReference type="ARBA" id="ARBA00042242"/>
    </source>
</evidence>
<dbReference type="SMART" id="SM01209">
    <property type="entry name" value="GARS_A"/>
    <property type="match status" value="1"/>
</dbReference>
<evidence type="ECO:0000256" key="5">
    <source>
        <dbReference type="ARBA" id="ARBA00022598"/>
    </source>
</evidence>
<evidence type="ECO:0000256" key="13">
    <source>
        <dbReference type="ARBA" id="ARBA00042864"/>
    </source>
</evidence>
<proteinExistence type="inferred from homology"/>
<dbReference type="FunFam" id="3.90.600.10:FF:000001">
    <property type="entry name" value="Trifunctional purine biosynthetic protein adenosine-3"/>
    <property type="match status" value="1"/>
</dbReference>
<keyword evidence="5 14" id="KW-0436">Ligase</keyword>
<dbReference type="InterPro" id="IPR013815">
    <property type="entry name" value="ATP_grasp_subdomain_1"/>
</dbReference>
<dbReference type="NCBIfam" id="TIGR00877">
    <property type="entry name" value="purD"/>
    <property type="match status" value="1"/>
</dbReference>
<dbReference type="PROSITE" id="PS00184">
    <property type="entry name" value="GARS"/>
    <property type="match status" value="1"/>
</dbReference>
<dbReference type="InterPro" id="IPR011054">
    <property type="entry name" value="Rudment_hybrid_motif"/>
</dbReference>
<evidence type="ECO:0000256" key="3">
    <source>
        <dbReference type="ARBA" id="ARBA00005174"/>
    </source>
</evidence>
<keyword evidence="10" id="KW-0464">Manganese</keyword>
<comment type="cofactor">
    <cofactor evidence="2">
        <name>Mg(2+)</name>
        <dbReference type="ChEBI" id="CHEBI:18420"/>
    </cofactor>
</comment>
<dbReference type="Pfam" id="PF01071">
    <property type="entry name" value="GARS_A"/>
    <property type="match status" value="1"/>
</dbReference>
<accession>B3QWC5</accession>
<dbReference type="Gene3D" id="3.40.50.20">
    <property type="match status" value="1"/>
</dbReference>
<dbReference type="KEGG" id="cts:Ctha_0770"/>
<comment type="pathway">
    <text evidence="3 14">Purine metabolism; IMP biosynthesis via de novo pathway; N(1)-(5-phospho-D-ribosyl)glycinamide from 5-phospho-alpha-D-ribose 1-diphosphate: step 2/2.</text>
</comment>
<evidence type="ECO:0000256" key="4">
    <source>
        <dbReference type="ARBA" id="ARBA00013255"/>
    </source>
</evidence>
<dbReference type="RefSeq" id="WP_012499322.1">
    <property type="nucleotide sequence ID" value="NC_011026.1"/>
</dbReference>
<feature type="domain" description="ATP-grasp" evidence="16">
    <location>
        <begin position="110"/>
        <end position="317"/>
    </location>
</feature>
<evidence type="ECO:0000256" key="14">
    <source>
        <dbReference type="HAMAP-Rule" id="MF_00138"/>
    </source>
</evidence>
<comment type="catalytic activity">
    <reaction evidence="14">
        <text>5-phospho-beta-D-ribosylamine + glycine + ATP = N(1)-(5-phospho-beta-D-ribosyl)glycinamide + ADP + phosphate + H(+)</text>
        <dbReference type="Rhea" id="RHEA:17453"/>
        <dbReference type="ChEBI" id="CHEBI:15378"/>
        <dbReference type="ChEBI" id="CHEBI:30616"/>
        <dbReference type="ChEBI" id="CHEBI:43474"/>
        <dbReference type="ChEBI" id="CHEBI:57305"/>
        <dbReference type="ChEBI" id="CHEBI:58681"/>
        <dbReference type="ChEBI" id="CHEBI:143788"/>
        <dbReference type="ChEBI" id="CHEBI:456216"/>
        <dbReference type="EC" id="6.3.4.13"/>
    </reaction>
</comment>
<evidence type="ECO:0000313" key="18">
    <source>
        <dbReference type="Proteomes" id="UP000001208"/>
    </source>
</evidence>
<dbReference type="GO" id="GO:0004637">
    <property type="term" value="F:phosphoribosylamine-glycine ligase activity"/>
    <property type="evidence" value="ECO:0007669"/>
    <property type="project" value="UniProtKB-UniRule"/>
</dbReference>
<dbReference type="GO" id="GO:0009113">
    <property type="term" value="P:purine nucleobase biosynthetic process"/>
    <property type="evidence" value="ECO:0007669"/>
    <property type="project" value="InterPro"/>
</dbReference>
<dbReference type="SUPFAM" id="SSF52440">
    <property type="entry name" value="PreATP-grasp domain"/>
    <property type="match status" value="1"/>
</dbReference>
<evidence type="ECO:0000256" key="8">
    <source>
        <dbReference type="ARBA" id="ARBA00022755"/>
    </source>
</evidence>
<name>B3QWC5_CHLT3</name>
<dbReference type="PROSITE" id="PS50975">
    <property type="entry name" value="ATP_GRASP"/>
    <property type="match status" value="1"/>
</dbReference>
<dbReference type="InterPro" id="IPR011761">
    <property type="entry name" value="ATP-grasp"/>
</dbReference>
<dbReference type="InterPro" id="IPR020562">
    <property type="entry name" value="PRibGlycinamide_synth_N"/>
</dbReference>
<organism evidence="17 18">
    <name type="scientific">Chloroherpeton thalassium (strain ATCC 35110 / GB-78)</name>
    <dbReference type="NCBI Taxonomy" id="517418"/>
    <lineage>
        <taxon>Bacteria</taxon>
        <taxon>Pseudomonadati</taxon>
        <taxon>Chlorobiota</taxon>
        <taxon>Chlorobiia</taxon>
        <taxon>Chlorobiales</taxon>
        <taxon>Chloroherpetonaceae</taxon>
        <taxon>Chloroherpeton</taxon>
    </lineage>
</organism>
<dbReference type="InterPro" id="IPR020561">
    <property type="entry name" value="PRibGlycinamid_synth_ATP-grasp"/>
</dbReference>
<evidence type="ECO:0000256" key="10">
    <source>
        <dbReference type="ARBA" id="ARBA00023211"/>
    </source>
</evidence>
<dbReference type="Pfam" id="PF02843">
    <property type="entry name" value="GARS_C"/>
    <property type="match status" value="1"/>
</dbReference>
<dbReference type="InterPro" id="IPR020560">
    <property type="entry name" value="PRibGlycinamide_synth_C-dom"/>
</dbReference>
<evidence type="ECO:0000256" key="6">
    <source>
        <dbReference type="ARBA" id="ARBA00022723"/>
    </source>
</evidence>
<evidence type="ECO:0000256" key="11">
    <source>
        <dbReference type="ARBA" id="ARBA00038345"/>
    </source>
</evidence>
<reference evidence="17 18" key="1">
    <citation type="submission" date="2008-06" db="EMBL/GenBank/DDBJ databases">
        <title>Complete sequence of Chloroherpeton thalassium ATCC 35110.</title>
        <authorList>
            <consortium name="US DOE Joint Genome Institute"/>
            <person name="Lucas S."/>
            <person name="Copeland A."/>
            <person name="Lapidus A."/>
            <person name="Glavina del Rio T."/>
            <person name="Dalin E."/>
            <person name="Tice H."/>
            <person name="Bruce D."/>
            <person name="Goodwin L."/>
            <person name="Pitluck S."/>
            <person name="Schmutz J."/>
            <person name="Larimer F."/>
            <person name="Land M."/>
            <person name="Hauser L."/>
            <person name="Kyrpides N."/>
            <person name="Mikhailova N."/>
            <person name="Liu Z."/>
            <person name="Li T."/>
            <person name="Zhao F."/>
            <person name="Overmann J."/>
            <person name="Bryant D.A."/>
            <person name="Richardson P."/>
        </authorList>
    </citation>
    <scope>NUCLEOTIDE SEQUENCE [LARGE SCALE GENOMIC DNA]</scope>
    <source>
        <strain evidence="18">ATCC 35110 / GB-78</strain>
    </source>
</reference>
<evidence type="ECO:0000256" key="15">
    <source>
        <dbReference type="PROSITE-ProRule" id="PRU00409"/>
    </source>
</evidence>
<dbReference type="STRING" id="517418.Ctha_0770"/>
<dbReference type="SUPFAM" id="SSF56059">
    <property type="entry name" value="Glutathione synthetase ATP-binding domain-like"/>
    <property type="match status" value="1"/>
</dbReference>
<dbReference type="EC" id="6.3.4.13" evidence="4 14"/>
<protein>
    <recommendedName>
        <fullName evidence="4 14">Phosphoribosylamine--glycine ligase</fullName>
        <ecNumber evidence="4 14">6.3.4.13</ecNumber>
    </recommendedName>
    <alternativeName>
        <fullName evidence="14">GARS</fullName>
    </alternativeName>
    <alternativeName>
        <fullName evidence="12 14">Glycinamide ribonucleotide synthetase</fullName>
    </alternativeName>
    <alternativeName>
        <fullName evidence="13 14">Phosphoribosylglycinamide synthetase</fullName>
    </alternativeName>
</protein>
<sequence>MKVLILGSGAREHALAWAIARHPSVQKIYVAPGNGGIHHLGEIAENIPFKADDIDGLLKFAKENKIGLTIVGPEQPLEKGIVNRFKNHGLKIFGPSQEAAQLETSKAFAKSFMRAMHIPSAAFLVFRSHEEAAAYIEAQDEYPQVIKASGLAAGKGVVIAQNKTEALQTLDEFFNKKIFGSATETIVIESFMPGEEASVFAVTDGNNYKLLLAAQDHKRIGEGDTGKNTGGMGAYAPAPIVTPEILEKVEKEIIQPTLAGMKEREMPYQGFLYVGLMIHNGQPRVVEYNARLGDPEAQVVLPLLKTQLLDVLLAAVDERLDEINLEMLPKSATTVVMASNGYPDKYETGKVITGECHYEPSSDVAVFHAGTAQVNGTLQTSGGRVLSVTAVAETLEKSISRAYDAVAQISFDGAYFRRDIGAKGLKKS</sequence>
<evidence type="ECO:0000256" key="9">
    <source>
        <dbReference type="ARBA" id="ARBA00022840"/>
    </source>
</evidence>
<dbReference type="InterPro" id="IPR020559">
    <property type="entry name" value="PRibGlycinamide_synth_CS"/>
</dbReference>
<keyword evidence="18" id="KW-1185">Reference proteome</keyword>
<evidence type="ECO:0000256" key="1">
    <source>
        <dbReference type="ARBA" id="ARBA00001936"/>
    </source>
</evidence>
<gene>
    <name evidence="14" type="primary">purD</name>
    <name evidence="17" type="ordered locus">Ctha_0770</name>
</gene>
<dbReference type="GO" id="GO:0005524">
    <property type="term" value="F:ATP binding"/>
    <property type="evidence" value="ECO:0007669"/>
    <property type="project" value="UniProtKB-UniRule"/>
</dbReference>
<dbReference type="Gene3D" id="3.30.1490.20">
    <property type="entry name" value="ATP-grasp fold, A domain"/>
    <property type="match status" value="1"/>
</dbReference>
<dbReference type="GO" id="GO:0046872">
    <property type="term" value="F:metal ion binding"/>
    <property type="evidence" value="ECO:0007669"/>
    <property type="project" value="UniProtKB-KW"/>
</dbReference>
<dbReference type="UniPathway" id="UPA00074">
    <property type="reaction ID" value="UER00125"/>
</dbReference>
<keyword evidence="8 14" id="KW-0658">Purine biosynthesis</keyword>
<evidence type="ECO:0000259" key="16">
    <source>
        <dbReference type="PROSITE" id="PS50975"/>
    </source>
</evidence>
<dbReference type="PANTHER" id="PTHR43472">
    <property type="entry name" value="PHOSPHORIBOSYLAMINE--GLYCINE LIGASE"/>
    <property type="match status" value="1"/>
</dbReference>
<dbReference type="PANTHER" id="PTHR43472:SF1">
    <property type="entry name" value="PHOSPHORIBOSYLAMINE--GLYCINE LIGASE, CHLOROPLASTIC"/>
    <property type="match status" value="1"/>
</dbReference>
<dbReference type="InterPro" id="IPR000115">
    <property type="entry name" value="PRibGlycinamide_synth"/>
</dbReference>
<dbReference type="OrthoDB" id="9807240at2"/>
<evidence type="ECO:0000313" key="17">
    <source>
        <dbReference type="EMBL" id="ACF13238.1"/>
    </source>
</evidence>
<evidence type="ECO:0000256" key="2">
    <source>
        <dbReference type="ARBA" id="ARBA00001946"/>
    </source>
</evidence>
<dbReference type="EMBL" id="CP001100">
    <property type="protein sequence ID" value="ACF13238.1"/>
    <property type="molecule type" value="Genomic_DNA"/>
</dbReference>
<dbReference type="Proteomes" id="UP000001208">
    <property type="component" value="Chromosome"/>
</dbReference>